<dbReference type="EMBL" id="MGGE01000044">
    <property type="protein sequence ID" value="OGM20340.1"/>
    <property type="molecule type" value="Genomic_DNA"/>
</dbReference>
<dbReference type="Gene3D" id="1.10.8.60">
    <property type="match status" value="1"/>
</dbReference>
<dbReference type="GO" id="GO:0004252">
    <property type="term" value="F:serine-type endopeptidase activity"/>
    <property type="evidence" value="ECO:0007669"/>
    <property type="project" value="UniProtKB-UniRule"/>
</dbReference>
<keyword evidence="6 10" id="KW-0720">Serine protease</keyword>
<dbReference type="GO" id="GO:0005524">
    <property type="term" value="F:ATP binding"/>
    <property type="evidence" value="ECO:0007669"/>
    <property type="project" value="UniProtKB-UniRule"/>
</dbReference>
<dbReference type="GO" id="GO:0016887">
    <property type="term" value="F:ATP hydrolysis activity"/>
    <property type="evidence" value="ECO:0007669"/>
    <property type="project" value="UniProtKB-UniRule"/>
</dbReference>
<feature type="domain" description="Lon proteolytic" evidence="17">
    <location>
        <begin position="621"/>
        <end position="802"/>
    </location>
</feature>
<dbReference type="PRINTS" id="PR00830">
    <property type="entry name" value="ENDOLAPTASE"/>
</dbReference>
<dbReference type="FunFam" id="3.40.50.300:FF:000021">
    <property type="entry name" value="Lon protease homolog"/>
    <property type="match status" value="1"/>
</dbReference>
<dbReference type="InterPro" id="IPR008269">
    <property type="entry name" value="Lon_proteolytic"/>
</dbReference>
<dbReference type="Gene3D" id="3.30.230.10">
    <property type="match status" value="1"/>
</dbReference>
<comment type="similarity">
    <text evidence="10 11 14">Belongs to the peptidase S16 family.</text>
</comment>
<dbReference type="CDD" id="cd19500">
    <property type="entry name" value="RecA-like_Lon"/>
    <property type="match status" value="1"/>
</dbReference>
<evidence type="ECO:0000313" key="19">
    <source>
        <dbReference type="EMBL" id="OGM20340.1"/>
    </source>
</evidence>
<dbReference type="Pfam" id="PF22667">
    <property type="entry name" value="Lon_lid"/>
    <property type="match status" value="1"/>
</dbReference>
<dbReference type="FunFam" id="1.20.5.5270:FF:000002">
    <property type="entry name" value="Lon protease homolog"/>
    <property type="match status" value="1"/>
</dbReference>
<dbReference type="SUPFAM" id="SSF88697">
    <property type="entry name" value="PUA domain-like"/>
    <property type="match status" value="1"/>
</dbReference>
<dbReference type="EC" id="3.4.21.53" evidence="10 11"/>
<feature type="active site" evidence="10 12">
    <location>
        <position position="708"/>
    </location>
</feature>
<dbReference type="PROSITE" id="PS51786">
    <property type="entry name" value="LON_PROTEOLYTIC"/>
    <property type="match status" value="1"/>
</dbReference>
<dbReference type="InterPro" id="IPR004815">
    <property type="entry name" value="Lon_bac/euk-typ"/>
</dbReference>
<dbReference type="InterPro" id="IPR020568">
    <property type="entry name" value="Ribosomal_Su5_D2-typ_SF"/>
</dbReference>
<comment type="caution">
    <text evidence="19">The sequence shown here is derived from an EMBL/GenBank/DDBJ whole genome shotgun (WGS) entry which is preliminary data.</text>
</comment>
<evidence type="ECO:0000256" key="4">
    <source>
        <dbReference type="ARBA" id="ARBA00022741"/>
    </source>
</evidence>
<keyword evidence="3 10" id="KW-0645">Protease</keyword>
<gene>
    <name evidence="10" type="primary">lon</name>
    <name evidence="19" type="ORF">A2714_04820</name>
</gene>
<dbReference type="InterPro" id="IPR027543">
    <property type="entry name" value="Lon_bac"/>
</dbReference>
<keyword evidence="7 10" id="KW-0067">ATP-binding</keyword>
<dbReference type="SMART" id="SM00382">
    <property type="entry name" value="AAA"/>
    <property type="match status" value="1"/>
</dbReference>
<dbReference type="InterPro" id="IPR003111">
    <property type="entry name" value="Lon_prtase_N"/>
</dbReference>
<keyword evidence="15" id="KW-0175">Coiled coil</keyword>
<dbReference type="NCBIfam" id="TIGR00763">
    <property type="entry name" value="lon"/>
    <property type="match status" value="1"/>
</dbReference>
<evidence type="ECO:0000259" key="17">
    <source>
        <dbReference type="PROSITE" id="PS51786"/>
    </source>
</evidence>
<evidence type="ECO:0000313" key="20">
    <source>
        <dbReference type="Proteomes" id="UP000178419"/>
    </source>
</evidence>
<dbReference type="PROSITE" id="PS51787">
    <property type="entry name" value="LON_N"/>
    <property type="match status" value="1"/>
</dbReference>
<feature type="compositionally biased region" description="Polar residues" evidence="16">
    <location>
        <begin position="369"/>
        <end position="379"/>
    </location>
</feature>
<dbReference type="InterPro" id="IPR027065">
    <property type="entry name" value="Lon_Prtase"/>
</dbReference>
<reference evidence="19 20" key="1">
    <citation type="journal article" date="2016" name="Nat. Commun.">
        <title>Thousands of microbial genomes shed light on interconnected biogeochemical processes in an aquifer system.</title>
        <authorList>
            <person name="Anantharaman K."/>
            <person name="Brown C.T."/>
            <person name="Hug L.A."/>
            <person name="Sharon I."/>
            <person name="Castelle C.J."/>
            <person name="Probst A.J."/>
            <person name="Thomas B.C."/>
            <person name="Singh A."/>
            <person name="Wilkins M.J."/>
            <person name="Karaoz U."/>
            <person name="Brodie E.L."/>
            <person name="Williams K.H."/>
            <person name="Hubbard S.S."/>
            <person name="Banfield J.F."/>
        </authorList>
    </citation>
    <scope>NUCLEOTIDE SEQUENCE [LARGE SCALE GENOMIC DNA]</scope>
</reference>
<evidence type="ECO:0000256" key="2">
    <source>
        <dbReference type="ARBA" id="ARBA00022490"/>
    </source>
</evidence>
<dbReference type="Proteomes" id="UP000178419">
    <property type="component" value="Unassembled WGS sequence"/>
</dbReference>
<dbReference type="InterPro" id="IPR003959">
    <property type="entry name" value="ATPase_AAA_core"/>
</dbReference>
<keyword evidence="5 10" id="KW-0378">Hydrolase</keyword>
<dbReference type="InterPro" id="IPR046336">
    <property type="entry name" value="Lon_prtase_N_sf"/>
</dbReference>
<dbReference type="Pfam" id="PF05362">
    <property type="entry name" value="Lon_C"/>
    <property type="match status" value="1"/>
</dbReference>
<keyword evidence="8 10" id="KW-0346">Stress response</keyword>
<dbReference type="PIRSF" id="PIRSF001174">
    <property type="entry name" value="Lon_proteas"/>
    <property type="match status" value="1"/>
</dbReference>
<dbReference type="Gene3D" id="1.20.58.1480">
    <property type="match status" value="1"/>
</dbReference>
<comment type="subcellular location">
    <subcellularLocation>
        <location evidence="1 10 11">Cytoplasm</location>
    </subcellularLocation>
</comment>
<evidence type="ECO:0000256" key="5">
    <source>
        <dbReference type="ARBA" id="ARBA00022801"/>
    </source>
</evidence>
<feature type="domain" description="Lon N-terminal" evidence="18">
    <location>
        <begin position="12"/>
        <end position="206"/>
    </location>
</feature>
<evidence type="ECO:0000256" key="3">
    <source>
        <dbReference type="ARBA" id="ARBA00022670"/>
    </source>
</evidence>
<dbReference type="HAMAP" id="MF_01973">
    <property type="entry name" value="lon_bact"/>
    <property type="match status" value="1"/>
</dbReference>
<comment type="catalytic activity">
    <reaction evidence="9 10 11 14">
        <text>Hydrolysis of proteins in presence of ATP.</text>
        <dbReference type="EC" id="3.4.21.53"/>
    </reaction>
</comment>
<dbReference type="InterPro" id="IPR003593">
    <property type="entry name" value="AAA+_ATPase"/>
</dbReference>
<proteinExistence type="evidence at transcript level"/>
<evidence type="ECO:0000256" key="14">
    <source>
        <dbReference type="PROSITE-ProRule" id="PRU01122"/>
    </source>
</evidence>
<dbReference type="InterPro" id="IPR027417">
    <property type="entry name" value="P-loop_NTPase"/>
</dbReference>
<dbReference type="Gene3D" id="3.40.50.300">
    <property type="entry name" value="P-loop containing nucleotide triphosphate hydrolases"/>
    <property type="match status" value="1"/>
</dbReference>
<feature type="binding site" evidence="10 13">
    <location>
        <begin position="385"/>
        <end position="392"/>
    </location>
    <ligand>
        <name>ATP</name>
        <dbReference type="ChEBI" id="CHEBI:30616"/>
    </ligand>
</feature>
<evidence type="ECO:0000256" key="13">
    <source>
        <dbReference type="PIRSR" id="PIRSR001174-2"/>
    </source>
</evidence>
<evidence type="ECO:0000259" key="18">
    <source>
        <dbReference type="PROSITE" id="PS51787"/>
    </source>
</evidence>
<dbReference type="Pfam" id="PF02190">
    <property type="entry name" value="LON_substr_bdg"/>
    <property type="match status" value="1"/>
</dbReference>
<feature type="coiled-coil region" evidence="15">
    <location>
        <begin position="548"/>
        <end position="591"/>
    </location>
</feature>
<dbReference type="InterPro" id="IPR015947">
    <property type="entry name" value="PUA-like_sf"/>
</dbReference>
<dbReference type="InterPro" id="IPR054594">
    <property type="entry name" value="Lon_lid"/>
</dbReference>
<evidence type="ECO:0000256" key="7">
    <source>
        <dbReference type="ARBA" id="ARBA00022840"/>
    </source>
</evidence>
<keyword evidence="2 10" id="KW-0963">Cytoplasm</keyword>
<dbReference type="GO" id="GO:0005737">
    <property type="term" value="C:cytoplasm"/>
    <property type="evidence" value="ECO:0007669"/>
    <property type="project" value="UniProtKB-SubCell"/>
</dbReference>
<dbReference type="PANTHER" id="PTHR10046">
    <property type="entry name" value="ATP DEPENDENT LON PROTEASE FAMILY MEMBER"/>
    <property type="match status" value="1"/>
</dbReference>
<evidence type="ECO:0000256" key="1">
    <source>
        <dbReference type="ARBA" id="ARBA00004496"/>
    </source>
</evidence>
<dbReference type="GO" id="GO:0034605">
    <property type="term" value="P:cellular response to heat"/>
    <property type="evidence" value="ECO:0007669"/>
    <property type="project" value="UniProtKB-UniRule"/>
</dbReference>
<comment type="function">
    <text evidence="10">ATP-dependent serine protease that mediates the selective degradation of mutant and abnormal proteins as well as certain short-lived regulatory proteins. Required for cellular homeostasis and for survival from DNA damage and developmental changes induced by stress. Degrades polypeptides processively to yield small peptide fragments that are 5 to 10 amino acids long. Binds to DNA in a double-stranded, site-specific manner.</text>
</comment>
<evidence type="ECO:0000256" key="15">
    <source>
        <dbReference type="SAM" id="Coils"/>
    </source>
</evidence>
<evidence type="ECO:0000256" key="10">
    <source>
        <dbReference type="HAMAP-Rule" id="MF_01973"/>
    </source>
</evidence>
<dbReference type="Pfam" id="PF00004">
    <property type="entry name" value="AAA"/>
    <property type="match status" value="1"/>
</dbReference>
<evidence type="ECO:0000256" key="16">
    <source>
        <dbReference type="SAM" id="MobiDB-lite"/>
    </source>
</evidence>
<protein>
    <recommendedName>
        <fullName evidence="10 11">Lon protease</fullName>
        <ecNumber evidence="10 11">3.4.21.53</ecNumber>
    </recommendedName>
    <alternativeName>
        <fullName evidence="10">ATP-dependent protease La</fullName>
    </alternativeName>
</protein>
<sequence>MAEEVTKLFRQIPVVAIRGSVVFPHTDAVLSFGRKKSVAAINASFQEDKVIGIFTQKDARMPDPDVEDLYKVGTIATITQMMSTEGEIHAVVKGQARIRLVDLISREPHLIAKVEEIYTELGAAGDQIEALANKISELFKKSINLGKQAEIMAVMKLVSGKVEPEELVDQVASLLEVKTKSKQELLETISLKARLQKVLEHLAHEVNVLELERTISTKTQKRFEDQMRKAMLREKKRTIEEELGEGEEGDLSNEELDDYRKKIKSANMPKDVHEKADKELKRLSQLSPHNPEGGYIRNYLDWLTDMPWDIQSPNNVSIAKAAKILEKDHYGIKKVKERILEYLAVMQIKKESKKNLKEDDKDKSKDTDQTPNVSDSQPTILCFIGPPGVGKTSIGKSIARALGRKFVRMSLGGIRDEAEIRGHRRTYVGALPGRIIQGVKNAGTKNPVFMLDEIDKIGIDFRGDPSSALLEALDPEQNREFSDHYLEVPFDLSQVMFICTGNVMEKIPVALRDRMEVIRFPGYTQDEKYNIAKQFLWPKQLRLHGLEKKEIKAEKSALDEIINRYTREAGVRELERSLATAFRKIARLVAEGKNYPKVVKITDVRKFLGPQRFSSQIAEKNDEAGMATGLAVTAAGGEILFIEVALTPGKGKLTLTGQLGDVMKESAKAAFTWAKAHYLELGLNADYVQAIDVHVHVPEGAVPKDGPSAGTAIATALVSALTGVTTKRDVAMTGEITLRGRVLEIGGVKEKVIAGHRAGLKKIVLPKDNEKDMEDVPEKVQKDIKFVFASSIDEVLEQALNKWPVVKEKPTLIRHQTYIAAS</sequence>
<comment type="subunit">
    <text evidence="10 11">Homohexamer. Organized in a ring with a central cavity.</text>
</comment>
<feature type="region of interest" description="Disordered" evidence="16">
    <location>
        <begin position="353"/>
        <end position="380"/>
    </location>
</feature>
<evidence type="ECO:0000256" key="12">
    <source>
        <dbReference type="PIRSR" id="PIRSR001174-1"/>
    </source>
</evidence>
<organism evidence="19 20">
    <name type="scientific">Candidatus Woesebacteria bacterium RIFCSPHIGHO2_01_FULL_38_9</name>
    <dbReference type="NCBI Taxonomy" id="1802492"/>
    <lineage>
        <taxon>Bacteria</taxon>
        <taxon>Candidatus Woeseibacteriota</taxon>
    </lineage>
</organism>
<evidence type="ECO:0000256" key="9">
    <source>
        <dbReference type="ARBA" id="ARBA00050665"/>
    </source>
</evidence>
<dbReference type="SMART" id="SM00464">
    <property type="entry name" value="LON"/>
    <property type="match status" value="1"/>
</dbReference>
<evidence type="ECO:0000256" key="8">
    <source>
        <dbReference type="ARBA" id="ARBA00023016"/>
    </source>
</evidence>
<evidence type="ECO:0000256" key="6">
    <source>
        <dbReference type="ARBA" id="ARBA00022825"/>
    </source>
</evidence>
<feature type="compositionally biased region" description="Basic and acidic residues" evidence="16">
    <location>
        <begin position="353"/>
        <end position="368"/>
    </location>
</feature>
<dbReference type="Gene3D" id="2.30.130.40">
    <property type="entry name" value="LON domain-like"/>
    <property type="match status" value="1"/>
</dbReference>
<dbReference type="InterPro" id="IPR014721">
    <property type="entry name" value="Ribsml_uS5_D2-typ_fold_subgr"/>
</dbReference>
<feature type="active site" evidence="10 12">
    <location>
        <position position="751"/>
    </location>
</feature>
<comment type="induction">
    <text evidence="10">By heat shock.</text>
</comment>
<dbReference type="GO" id="GO:0004176">
    <property type="term" value="F:ATP-dependent peptidase activity"/>
    <property type="evidence" value="ECO:0007669"/>
    <property type="project" value="UniProtKB-UniRule"/>
</dbReference>
<name>A0A1F7XZE9_9BACT</name>
<accession>A0A1F7XZE9</accession>
<keyword evidence="4 10" id="KW-0547">Nucleotide-binding</keyword>
<dbReference type="GO" id="GO:0006515">
    <property type="term" value="P:protein quality control for misfolded or incompletely synthesized proteins"/>
    <property type="evidence" value="ECO:0007669"/>
    <property type="project" value="UniProtKB-UniRule"/>
</dbReference>
<evidence type="ECO:0000256" key="11">
    <source>
        <dbReference type="PIRNR" id="PIRNR001174"/>
    </source>
</evidence>
<dbReference type="SUPFAM" id="SSF54211">
    <property type="entry name" value="Ribosomal protein S5 domain 2-like"/>
    <property type="match status" value="1"/>
</dbReference>
<dbReference type="SUPFAM" id="SSF52540">
    <property type="entry name" value="P-loop containing nucleoside triphosphate hydrolases"/>
    <property type="match status" value="1"/>
</dbReference>
<dbReference type="Gene3D" id="1.20.5.5270">
    <property type="match status" value="1"/>
</dbReference>
<dbReference type="GO" id="GO:0043565">
    <property type="term" value="F:sequence-specific DNA binding"/>
    <property type="evidence" value="ECO:0007669"/>
    <property type="project" value="UniProtKB-UniRule"/>
</dbReference>
<dbReference type="AlphaFoldDB" id="A0A1F7XZE9"/>